<keyword evidence="3" id="KW-1185">Reference proteome</keyword>
<organism evidence="2 3">
    <name type="scientific">Tuber borchii</name>
    <name type="common">White truffle</name>
    <dbReference type="NCBI Taxonomy" id="42251"/>
    <lineage>
        <taxon>Eukaryota</taxon>
        <taxon>Fungi</taxon>
        <taxon>Dikarya</taxon>
        <taxon>Ascomycota</taxon>
        <taxon>Pezizomycotina</taxon>
        <taxon>Pezizomycetes</taxon>
        <taxon>Pezizales</taxon>
        <taxon>Tuberaceae</taxon>
        <taxon>Tuber</taxon>
    </lineage>
</organism>
<comment type="caution">
    <text evidence="2">The sequence shown here is derived from an EMBL/GenBank/DDBJ whole genome shotgun (WGS) entry which is preliminary data.</text>
</comment>
<feature type="compositionally biased region" description="Basic residues" evidence="1">
    <location>
        <begin position="141"/>
        <end position="164"/>
    </location>
</feature>
<reference evidence="2 3" key="1">
    <citation type="submission" date="2017-04" db="EMBL/GenBank/DDBJ databases">
        <title>Draft genome sequence of Tuber borchii Vittad., a whitish edible truffle.</title>
        <authorList>
            <consortium name="DOE Joint Genome Institute"/>
            <person name="Murat C."/>
            <person name="Kuo A."/>
            <person name="Barry K.W."/>
            <person name="Clum A."/>
            <person name="Dockter R.B."/>
            <person name="Fauchery L."/>
            <person name="Iotti M."/>
            <person name="Kohler A."/>
            <person name="Labutti K."/>
            <person name="Lindquist E.A."/>
            <person name="Lipzen A."/>
            <person name="Ohm R.A."/>
            <person name="Wang M."/>
            <person name="Grigoriev I.V."/>
            <person name="Zambonelli A."/>
            <person name="Martin F.M."/>
        </authorList>
    </citation>
    <scope>NUCLEOTIDE SEQUENCE [LARGE SCALE GENOMIC DNA]</scope>
    <source>
        <strain evidence="2 3">Tbo3840</strain>
    </source>
</reference>
<feature type="compositionally biased region" description="Polar residues" evidence="1">
    <location>
        <begin position="1"/>
        <end position="12"/>
    </location>
</feature>
<gene>
    <name evidence="2" type="ORF">B9Z19DRAFT_1061232</name>
</gene>
<feature type="compositionally biased region" description="Basic and acidic residues" evidence="1">
    <location>
        <begin position="165"/>
        <end position="180"/>
    </location>
</feature>
<accession>A0A2T7A5Q4</accession>
<feature type="compositionally biased region" description="Pro residues" evidence="1">
    <location>
        <begin position="261"/>
        <end position="286"/>
    </location>
</feature>
<feature type="region of interest" description="Disordered" evidence="1">
    <location>
        <begin position="133"/>
        <end position="212"/>
    </location>
</feature>
<name>A0A2T7A5Q4_TUBBO</name>
<dbReference type="EMBL" id="NESQ01000017">
    <property type="protein sequence ID" value="PUU83081.1"/>
    <property type="molecule type" value="Genomic_DNA"/>
</dbReference>
<dbReference type="AlphaFoldDB" id="A0A2T7A5Q4"/>
<evidence type="ECO:0000256" key="1">
    <source>
        <dbReference type="SAM" id="MobiDB-lite"/>
    </source>
</evidence>
<feature type="region of interest" description="Disordered" evidence="1">
    <location>
        <begin position="1"/>
        <end position="37"/>
    </location>
</feature>
<proteinExistence type="predicted"/>
<dbReference type="OrthoDB" id="5391022at2759"/>
<feature type="region of interest" description="Disordered" evidence="1">
    <location>
        <begin position="256"/>
        <end position="286"/>
    </location>
</feature>
<protein>
    <submittedName>
        <fullName evidence="2">Uncharacterized protein</fullName>
    </submittedName>
</protein>
<evidence type="ECO:0000313" key="3">
    <source>
        <dbReference type="Proteomes" id="UP000244722"/>
    </source>
</evidence>
<dbReference type="Proteomes" id="UP000244722">
    <property type="component" value="Unassembled WGS sequence"/>
</dbReference>
<evidence type="ECO:0000313" key="2">
    <source>
        <dbReference type="EMBL" id="PUU83081.1"/>
    </source>
</evidence>
<sequence length="286" mass="31930">MSLNPSANSDSRTLVPPTEDTGNTDDQPPAFTCLNHYLHPPLEPLDFRLPTSSTRPSSLQSAETENSFFLRHPPQYPLPTFDEIAAHIVPPTESPAMPEVVPADDLDAESQDDNALTYGEMLDRVRRTRYDPMMSTERRVLKVPRVRKHQSSSARRERKIRSRSRPSDMDLLDGREETYSRKQHIPTQERPQEEPGSSRCDNPSGPPVNLPEVQIECTGEGRPATPPKVGVDMGRMDWCQQTPPHQTYLEECLMDWSKNSPPAPPVPPAPPTAAAATPPPPSQSIY</sequence>